<dbReference type="PANTHER" id="PTHR12385:SF96">
    <property type="entry name" value="CHOLINE TRANSPORTER-LIKE PROTEIN"/>
    <property type="match status" value="1"/>
</dbReference>
<dbReference type="PANTHER" id="PTHR12385">
    <property type="entry name" value="CHOLINE TRANSPORTER-LIKE (SLC FAMILY 44)"/>
    <property type="match status" value="1"/>
</dbReference>
<feature type="transmembrane region" description="Helical" evidence="6">
    <location>
        <begin position="392"/>
        <end position="409"/>
    </location>
</feature>
<evidence type="ECO:0000256" key="6">
    <source>
        <dbReference type="RuleBase" id="RU368066"/>
    </source>
</evidence>
<feature type="transmembrane region" description="Helical" evidence="6">
    <location>
        <begin position="452"/>
        <end position="477"/>
    </location>
</feature>
<evidence type="ECO:0000256" key="7">
    <source>
        <dbReference type="SAM" id="MobiDB-lite"/>
    </source>
</evidence>
<comment type="subcellular location">
    <subcellularLocation>
        <location evidence="6">Cell membrane</location>
        <topology evidence="6">Multi-pass membrane protein</topology>
    </subcellularLocation>
    <subcellularLocation>
        <location evidence="1">Membrane</location>
        <topology evidence="1">Multi-pass membrane protein</topology>
    </subcellularLocation>
</comment>
<keyword evidence="3 6" id="KW-0812">Transmembrane</keyword>
<dbReference type="InterPro" id="IPR007603">
    <property type="entry name" value="Choline_transptr-like"/>
</dbReference>
<dbReference type="AlphaFoldDB" id="A0A085NTF2"/>
<reference evidence="8" key="1">
    <citation type="journal article" date="2014" name="Nat. Genet.">
        <title>Genome and transcriptome of the porcine whipworm Trichuris suis.</title>
        <authorList>
            <person name="Jex A.R."/>
            <person name="Nejsum P."/>
            <person name="Schwarz E.M."/>
            <person name="Hu L."/>
            <person name="Young N.D."/>
            <person name="Hall R.S."/>
            <person name="Korhonen P.K."/>
            <person name="Liao S."/>
            <person name="Thamsborg S."/>
            <person name="Xia J."/>
            <person name="Xu P."/>
            <person name="Wang S."/>
            <person name="Scheerlinck J.P."/>
            <person name="Hofmann A."/>
            <person name="Sternberg P.W."/>
            <person name="Wang J."/>
            <person name="Gasser R.B."/>
        </authorList>
    </citation>
    <scope>NUCLEOTIDE SEQUENCE [LARGE SCALE GENOMIC DNA]</scope>
    <source>
        <strain evidence="8">DCEP-RM93F</strain>
    </source>
</reference>
<feature type="region of interest" description="Disordered" evidence="7">
    <location>
        <begin position="673"/>
        <end position="697"/>
    </location>
</feature>
<feature type="transmembrane region" description="Helical" evidence="6">
    <location>
        <begin position="340"/>
        <end position="371"/>
    </location>
</feature>
<organism evidence="8">
    <name type="scientific">Trichuris suis</name>
    <name type="common">pig whipworm</name>
    <dbReference type="NCBI Taxonomy" id="68888"/>
    <lineage>
        <taxon>Eukaryota</taxon>
        <taxon>Metazoa</taxon>
        <taxon>Ecdysozoa</taxon>
        <taxon>Nematoda</taxon>
        <taxon>Enoplea</taxon>
        <taxon>Dorylaimia</taxon>
        <taxon>Trichinellida</taxon>
        <taxon>Trichuridae</taxon>
        <taxon>Trichuris</taxon>
    </lineage>
</organism>
<comment type="similarity">
    <text evidence="2 6">Belongs to the CTL (choline transporter-like) family.</text>
</comment>
<evidence type="ECO:0000256" key="1">
    <source>
        <dbReference type="ARBA" id="ARBA00004141"/>
    </source>
</evidence>
<name>A0A085NTF2_9BILA</name>
<gene>
    <name evidence="8" type="ORF">M514_01871</name>
</gene>
<dbReference type="Pfam" id="PF04515">
    <property type="entry name" value="Choline_transpo"/>
    <property type="match status" value="1"/>
</dbReference>
<evidence type="ECO:0000256" key="5">
    <source>
        <dbReference type="ARBA" id="ARBA00023136"/>
    </source>
</evidence>
<dbReference type="EMBL" id="KL367476">
    <property type="protein sequence ID" value="KFD72748.1"/>
    <property type="molecule type" value="Genomic_DNA"/>
</dbReference>
<evidence type="ECO:0000256" key="2">
    <source>
        <dbReference type="ARBA" id="ARBA00007168"/>
    </source>
</evidence>
<dbReference type="Proteomes" id="UP000030758">
    <property type="component" value="Unassembled WGS sequence"/>
</dbReference>
<accession>A0A085NTF2</accession>
<keyword evidence="5 6" id="KW-0472">Membrane</keyword>
<feature type="transmembrane region" description="Helical" evidence="6">
    <location>
        <begin position="196"/>
        <end position="229"/>
    </location>
</feature>
<feature type="transmembrane region" description="Helical" evidence="6">
    <location>
        <begin position="296"/>
        <end position="320"/>
    </location>
</feature>
<protein>
    <recommendedName>
        <fullName evidence="6">Choline transporter-like protein</fullName>
    </recommendedName>
</protein>
<feature type="compositionally biased region" description="Basic and acidic residues" evidence="7">
    <location>
        <begin position="688"/>
        <end position="697"/>
    </location>
</feature>
<dbReference type="GO" id="GO:0022857">
    <property type="term" value="F:transmembrane transporter activity"/>
    <property type="evidence" value="ECO:0007669"/>
    <property type="project" value="UniProtKB-UniRule"/>
</dbReference>
<feature type="transmembrane region" description="Helical" evidence="6">
    <location>
        <begin position="20"/>
        <end position="43"/>
    </location>
</feature>
<comment type="function">
    <text evidence="6">Choline transporter.</text>
</comment>
<sequence length="697" mass="78546">MDYESAVAQVRVTDNRKCTNVAWCFIYAIAWAVMFAFIVWAFLKGDYKRLHSGADDRGNVCGSEKLFNKTVSFEMKHYMFPMSFANPIDSLWICVEMCPNETITNRTMLARFARKYNVSLCDYNVPIEDYENEQRYPSAVNGSCPVMPIYSSKPILHRCAPRIPKGKTGFYALPSFKFENYLAHVGQDLSKTSTIIFFMTLSALGLYTIYVCVIPCLNVVLIKVFLVLISVASLRKQSFSSSQCLLTDMLFFFFFFLVMTIVLWVCYFQNLEHWHITYLNISSTINDTLNYDRSDIMYGGVAFTIFTVLVTIVTVLMWQYMPFINGVFRQARSTLFFMPLLLILPVVNALLVIAMTLLFGFSFVSTITIVLSEMKKPRLLSVFRESAKFGTANIPLPFLFIYYICLYVWTCECLVTFQCLAIAIPVASRLFNKNSPRKWFLGIQGVFITLRYHVGSVILGGALVALLRLLRTALIYIESKLKTCKQKMAKCAACISVATSLLRISNSATMAVIAVDGSNYCTAASNVTQLCQRNQLNKCPFKAGALIGGNLGKFGATYALCSAYMWVGKIIISITNAFIASAIFKTDVEINNYMTPTIAVGIATYVLGEVFFNVFQTIVSTSAICYCIIQTEARLLRIKYFTPEQIDMYENMKDADQQADPSNTESLVELRQADKVRKESAGSAYSDGRSHTSENRS</sequence>
<keyword evidence="4 6" id="KW-1133">Transmembrane helix</keyword>
<proteinExistence type="inferred from homology"/>
<evidence type="ECO:0000313" key="8">
    <source>
        <dbReference type="EMBL" id="KFD72748.1"/>
    </source>
</evidence>
<feature type="transmembrane region" description="Helical" evidence="6">
    <location>
        <begin position="249"/>
        <end position="268"/>
    </location>
</feature>
<dbReference type="GO" id="GO:0005886">
    <property type="term" value="C:plasma membrane"/>
    <property type="evidence" value="ECO:0007669"/>
    <property type="project" value="UniProtKB-SubCell"/>
</dbReference>
<evidence type="ECO:0000256" key="3">
    <source>
        <dbReference type="ARBA" id="ARBA00022692"/>
    </source>
</evidence>
<evidence type="ECO:0000256" key="4">
    <source>
        <dbReference type="ARBA" id="ARBA00022989"/>
    </source>
</evidence>